<dbReference type="Pfam" id="PF14129">
    <property type="entry name" value="DUF4296"/>
    <property type="match status" value="1"/>
</dbReference>
<dbReference type="OrthoDB" id="981921at2"/>
<sequence>MKNRFVLLLFLLSGIVGACQKPEDVVPPRQLVPQNKMVSLLADIHILESRVDAAALPTDSARALFRQQQQQLFKRYDVTDSSFRQSYRYYAVHGKDLDDIYKTVVDTLSKREIRLGGHPE</sequence>
<proteinExistence type="predicted"/>
<protein>
    <recommendedName>
        <fullName evidence="2">DUF4296 domain-containing protein</fullName>
    </recommendedName>
</protein>
<dbReference type="PROSITE" id="PS51257">
    <property type="entry name" value="PROKAR_LIPOPROTEIN"/>
    <property type="match status" value="1"/>
</dbReference>
<feature type="chain" id="PRO_5013392900" description="DUF4296 domain-containing protein" evidence="1">
    <location>
        <begin position="19"/>
        <end position="120"/>
    </location>
</feature>
<reference evidence="4" key="1">
    <citation type="submission" date="2017-06" db="EMBL/GenBank/DDBJ databases">
        <authorList>
            <person name="Varghese N."/>
            <person name="Submissions S."/>
        </authorList>
    </citation>
    <scope>NUCLEOTIDE SEQUENCE [LARGE SCALE GENOMIC DNA]</scope>
    <source>
        <strain evidence="4">DSM 11116</strain>
    </source>
</reference>
<name>A0A212T238_9BACT</name>
<dbReference type="InterPro" id="IPR025381">
    <property type="entry name" value="DUF4296"/>
</dbReference>
<keyword evidence="1" id="KW-0732">Signal</keyword>
<dbReference type="AlphaFoldDB" id="A0A212T238"/>
<feature type="signal peptide" evidence="1">
    <location>
        <begin position="1"/>
        <end position="18"/>
    </location>
</feature>
<evidence type="ECO:0000259" key="2">
    <source>
        <dbReference type="Pfam" id="PF14129"/>
    </source>
</evidence>
<organism evidence="3 4">
    <name type="scientific">Hymenobacter gelipurpurascens</name>
    <dbReference type="NCBI Taxonomy" id="89968"/>
    <lineage>
        <taxon>Bacteria</taxon>
        <taxon>Pseudomonadati</taxon>
        <taxon>Bacteroidota</taxon>
        <taxon>Cytophagia</taxon>
        <taxon>Cytophagales</taxon>
        <taxon>Hymenobacteraceae</taxon>
        <taxon>Hymenobacter</taxon>
    </lineage>
</organism>
<accession>A0A212T238</accession>
<evidence type="ECO:0000313" key="3">
    <source>
        <dbReference type="EMBL" id="SNC60085.1"/>
    </source>
</evidence>
<evidence type="ECO:0000313" key="4">
    <source>
        <dbReference type="Proteomes" id="UP000198131"/>
    </source>
</evidence>
<dbReference type="Proteomes" id="UP000198131">
    <property type="component" value="Unassembled WGS sequence"/>
</dbReference>
<keyword evidence="4" id="KW-1185">Reference proteome</keyword>
<dbReference type="EMBL" id="FYEW01000001">
    <property type="protein sequence ID" value="SNC60085.1"/>
    <property type="molecule type" value="Genomic_DNA"/>
</dbReference>
<dbReference type="RefSeq" id="WP_088841549.1">
    <property type="nucleotide sequence ID" value="NZ_FYEW01000001.1"/>
</dbReference>
<gene>
    <name evidence="3" type="ORF">SAMN06265337_0186</name>
</gene>
<evidence type="ECO:0000256" key="1">
    <source>
        <dbReference type="SAM" id="SignalP"/>
    </source>
</evidence>
<feature type="domain" description="DUF4296" evidence="2">
    <location>
        <begin position="28"/>
        <end position="112"/>
    </location>
</feature>